<evidence type="ECO:0000313" key="3">
    <source>
        <dbReference type="Proteomes" id="UP000558997"/>
    </source>
</evidence>
<reference evidence="2 3" key="1">
    <citation type="submission" date="2020-08" db="EMBL/GenBank/DDBJ databases">
        <title>Sequencing the genomes of 1000 actinobacteria strains.</title>
        <authorList>
            <person name="Klenk H.-P."/>
        </authorList>
    </citation>
    <scope>NUCLEOTIDE SEQUENCE [LARGE SCALE GENOMIC DNA]</scope>
    <source>
        <strain evidence="2 3">DSM 17294</strain>
    </source>
</reference>
<name>A0A841E200_9ACTN</name>
<comment type="caution">
    <text evidence="2">The sequence shown here is derived from an EMBL/GenBank/DDBJ whole genome shotgun (WGS) entry which is preliminary data.</text>
</comment>
<evidence type="ECO:0000313" key="2">
    <source>
        <dbReference type="EMBL" id="MBB5982990.1"/>
    </source>
</evidence>
<sequence>MPTRRLMGPEILPGTREYQWVARVVAAVEGRTGLESSWNRRLYEELITSATAEENGPMTIHRSVLEPVMNLYESTEPPGDWEAAAARAAVATVVRETDRQQHQTGDQNAPDAISVDSMEFEPLVEGLAEVNRERIFEAVIADIGLDKVIPQIHQYHAATHRAGYQAGVEGVLEGLHRISGLPLEEVHAAVNSAPYVHGYEAMVDVVIDSRLAELMPEEHRSQIRLVLAQPLREELGSLAEYDLVQVVPAVLAERGHETGAKAVERLEQELQIVEQHYLRHGDNAPRMPMNTPEVELLRRIESYYGGSDAGLEVSRLRELLDDERAGNWSPSKGWHYPEPRSWAGAPVSDRNRALRRPRPPDQAAR</sequence>
<organism evidence="2 3">
    <name type="scientific">Kribbella solani</name>
    <dbReference type="NCBI Taxonomy" id="236067"/>
    <lineage>
        <taxon>Bacteria</taxon>
        <taxon>Bacillati</taxon>
        <taxon>Actinomycetota</taxon>
        <taxon>Actinomycetes</taxon>
        <taxon>Propionibacteriales</taxon>
        <taxon>Kribbellaceae</taxon>
        <taxon>Kribbella</taxon>
    </lineage>
</organism>
<proteinExistence type="predicted"/>
<protein>
    <submittedName>
        <fullName evidence="2">Uncharacterized protein</fullName>
    </submittedName>
</protein>
<gene>
    <name evidence="2" type="ORF">HDA44_006331</name>
</gene>
<dbReference type="RefSeq" id="WP_184840639.1">
    <property type="nucleotide sequence ID" value="NZ_BAAAVN010000002.1"/>
</dbReference>
<dbReference type="Proteomes" id="UP000558997">
    <property type="component" value="Unassembled WGS sequence"/>
</dbReference>
<evidence type="ECO:0000256" key="1">
    <source>
        <dbReference type="SAM" id="MobiDB-lite"/>
    </source>
</evidence>
<dbReference type="AlphaFoldDB" id="A0A841E200"/>
<accession>A0A841E200</accession>
<feature type="region of interest" description="Disordered" evidence="1">
    <location>
        <begin position="326"/>
        <end position="365"/>
    </location>
</feature>
<dbReference type="EMBL" id="JACHNF010000001">
    <property type="protein sequence ID" value="MBB5982990.1"/>
    <property type="molecule type" value="Genomic_DNA"/>
</dbReference>
<keyword evidence="3" id="KW-1185">Reference proteome</keyword>